<accession>A0A074WAK5</accession>
<dbReference type="InterPro" id="IPR035896">
    <property type="entry name" value="AN1-like_Znf"/>
</dbReference>
<name>A0A074WAK5_AURM1</name>
<dbReference type="InterPro" id="IPR002575">
    <property type="entry name" value="Aminoglycoside_PTrfase"/>
</dbReference>
<evidence type="ECO:0000313" key="2">
    <source>
        <dbReference type="EMBL" id="KEQ59546.1"/>
    </source>
</evidence>
<evidence type="ECO:0000259" key="1">
    <source>
        <dbReference type="Pfam" id="PF01636"/>
    </source>
</evidence>
<dbReference type="GeneID" id="63920295"/>
<dbReference type="Proteomes" id="UP000030672">
    <property type="component" value="Unassembled WGS sequence"/>
</dbReference>
<gene>
    <name evidence="2" type="ORF">M437DRAFT_78000</name>
</gene>
<dbReference type="InterPro" id="IPR011009">
    <property type="entry name" value="Kinase-like_dom_sf"/>
</dbReference>
<feature type="domain" description="Aminoglycoside phosphotransferase" evidence="1">
    <location>
        <begin position="137"/>
        <end position="310"/>
    </location>
</feature>
<dbReference type="Gene3D" id="3.90.1200.10">
    <property type="match status" value="1"/>
</dbReference>
<reference evidence="2 3" key="1">
    <citation type="journal article" date="2014" name="BMC Genomics">
        <title>Genome sequencing of four Aureobasidium pullulans varieties: biotechnological potential, stress tolerance, and description of new species.</title>
        <authorList>
            <person name="Gostin Ar C."/>
            <person name="Ohm R.A."/>
            <person name="Kogej T."/>
            <person name="Sonjak S."/>
            <person name="Turk M."/>
            <person name="Zajc J."/>
            <person name="Zalar P."/>
            <person name="Grube M."/>
            <person name="Sun H."/>
            <person name="Han J."/>
            <person name="Sharma A."/>
            <person name="Chiniquy J."/>
            <person name="Ngan C.Y."/>
            <person name="Lipzen A."/>
            <person name="Barry K."/>
            <person name="Grigoriev I.V."/>
            <person name="Gunde-Cimerman N."/>
        </authorList>
    </citation>
    <scope>NUCLEOTIDE SEQUENCE [LARGE SCALE GENOMIC DNA]</scope>
    <source>
        <strain evidence="2 3">CBS 110374</strain>
    </source>
</reference>
<evidence type="ECO:0000313" key="3">
    <source>
        <dbReference type="Proteomes" id="UP000030672"/>
    </source>
</evidence>
<proteinExistence type="predicted"/>
<dbReference type="PANTHER" id="PTHR21310:SF15">
    <property type="entry name" value="AMINOGLYCOSIDE PHOSPHOTRANSFERASE DOMAIN-CONTAINING PROTEIN"/>
    <property type="match status" value="1"/>
</dbReference>
<protein>
    <recommendedName>
        <fullName evidence="1">Aminoglycoside phosphotransferase domain-containing protein</fullName>
    </recommendedName>
</protein>
<dbReference type="RefSeq" id="XP_040876569.1">
    <property type="nucleotide sequence ID" value="XM_041026922.1"/>
</dbReference>
<dbReference type="HOGENOM" id="CLU_043196_0_0_1"/>
<keyword evidence="3" id="KW-1185">Reference proteome</keyword>
<dbReference type="SUPFAM" id="SSF56112">
    <property type="entry name" value="Protein kinase-like (PK-like)"/>
    <property type="match status" value="1"/>
</dbReference>
<dbReference type="STRING" id="1043003.A0A074WAK5"/>
<dbReference type="PANTHER" id="PTHR21310">
    <property type="entry name" value="AMINOGLYCOSIDE PHOSPHOTRANSFERASE-RELATED-RELATED"/>
    <property type="match status" value="1"/>
</dbReference>
<sequence>MKRSMWPCDFSQCNKPATRVLGDCVICGSHLCYEHLQERSHTCPSPQDQDYDQQLDKAEENEIAQLLHRINFEQLELRASSVRNNIPCRVEMPKNDKDSRWSMMGGMNLHVRIIFEDKVCWIARIRRSNATSPPSELRDRIFMSEIQTLLFLQTTNIPTPKVWDYALEGPENPVRVGYILMDCMPGKSLDRFSLSEEGRDKIIAQIADIYLQLREFPFDRIGSIEQADEKHVGPLARECFTDFTDSGIRPLGPFSDLQSYYKASIQLLLDLIHRGEIHADRPTYLKHADDKGSHILVDEEMNITGIIDWEWAFTTTEHLAFNSPMLLLPTWDFFQGLGRIGEEEQLFAKCLEAKGASDMASFVREGRKHHQFAFLCTFDLGISFQDLQSLFGGLLNSMKGVDGHSWEEWRQQALKQFDQDPRLTDILSRSEG</sequence>
<organism evidence="2 3">
    <name type="scientific">Aureobasidium melanogenum (strain CBS 110374)</name>
    <name type="common">Aureobasidium pullulans var. melanogenum</name>
    <dbReference type="NCBI Taxonomy" id="1043003"/>
    <lineage>
        <taxon>Eukaryota</taxon>
        <taxon>Fungi</taxon>
        <taxon>Dikarya</taxon>
        <taxon>Ascomycota</taxon>
        <taxon>Pezizomycotina</taxon>
        <taxon>Dothideomycetes</taxon>
        <taxon>Dothideomycetidae</taxon>
        <taxon>Dothideales</taxon>
        <taxon>Saccotheciaceae</taxon>
        <taxon>Aureobasidium</taxon>
    </lineage>
</organism>
<dbReference type="EMBL" id="KL584847">
    <property type="protein sequence ID" value="KEQ59546.1"/>
    <property type="molecule type" value="Genomic_DNA"/>
</dbReference>
<dbReference type="Gene3D" id="4.10.1110.10">
    <property type="entry name" value="AN1-like Zinc finger"/>
    <property type="match status" value="1"/>
</dbReference>
<dbReference type="InterPro" id="IPR051678">
    <property type="entry name" value="AGP_Transferase"/>
</dbReference>
<dbReference type="AlphaFoldDB" id="A0A074WAK5"/>
<dbReference type="SUPFAM" id="SSF118310">
    <property type="entry name" value="AN1-like Zinc finger"/>
    <property type="match status" value="1"/>
</dbReference>
<dbReference type="Pfam" id="PF01636">
    <property type="entry name" value="APH"/>
    <property type="match status" value="1"/>
</dbReference>